<sequence length="414" mass="42594">MATIARAAPAGRRYELTLLLLLTLANGVVAFDRLTVAFLAPYIVSDLGLSNAEVGWLAGALSGAVALSAFFGGRLADRTGRRKTILIICTLVFSLGSGAGGLALTFTTLLAARFALGIAEGPMVPIGQTVIAETSQPERRGVNMGFMQMVGAFGLAGFLGPIVATQLADDHGWRTAMFLSILPGLLLALLLAVFMRPDPKTAPAHNEAADNFVQALRTLLALRNMRVALAVAACVTAWLVLQNTFLSLFLTEDKGLSPTTAGWVISMGGIAGIVGGIGLPFLSDRIGRKPVLIWGSLACIGSPLALLLLPADPTLLAGAILIGWLPLGIAPLYCATVPAESVSPALATTAVGLSMGTAEFVGGVILPPVAGQVADSYGLSAVFIICIALALLAGFAALFLKETAPRIAGVPKEA</sequence>
<dbReference type="InterPro" id="IPR011701">
    <property type="entry name" value="MFS"/>
</dbReference>
<evidence type="ECO:0000256" key="5">
    <source>
        <dbReference type="SAM" id="Phobius"/>
    </source>
</evidence>
<dbReference type="CDD" id="cd17325">
    <property type="entry name" value="MFS_MdtG_SLC18_like"/>
    <property type="match status" value="1"/>
</dbReference>
<feature type="domain" description="Major facilitator superfamily (MFS) profile" evidence="6">
    <location>
        <begin position="18"/>
        <end position="405"/>
    </location>
</feature>
<feature type="transmembrane region" description="Helical" evidence="5">
    <location>
        <begin position="377"/>
        <end position="400"/>
    </location>
</feature>
<dbReference type="EMBL" id="JAHFVK010000002">
    <property type="protein sequence ID" value="MBT2134789.1"/>
    <property type="molecule type" value="Genomic_DNA"/>
</dbReference>
<evidence type="ECO:0000256" key="3">
    <source>
        <dbReference type="ARBA" id="ARBA00022989"/>
    </source>
</evidence>
<keyword evidence="3 5" id="KW-1133">Transmembrane helix</keyword>
<feature type="transmembrane region" description="Helical" evidence="5">
    <location>
        <begin position="144"/>
        <end position="164"/>
    </location>
</feature>
<dbReference type="PANTHER" id="PTHR23508:SF10">
    <property type="entry name" value="CARBOXYLIC ACID TRANSPORTER PROTEIN HOMOLOG"/>
    <property type="match status" value="1"/>
</dbReference>
<keyword evidence="2 5" id="KW-0812">Transmembrane</keyword>
<comment type="caution">
    <text evidence="7">The sequence shown here is derived from an EMBL/GenBank/DDBJ whole genome shotgun (WGS) entry which is preliminary data.</text>
</comment>
<evidence type="ECO:0000313" key="7">
    <source>
        <dbReference type="EMBL" id="MBT2134789.1"/>
    </source>
</evidence>
<evidence type="ECO:0000313" key="8">
    <source>
        <dbReference type="Proteomes" id="UP000811255"/>
    </source>
</evidence>
<feature type="transmembrane region" description="Helical" evidence="5">
    <location>
        <begin position="291"/>
        <end position="309"/>
    </location>
</feature>
<dbReference type="PANTHER" id="PTHR23508">
    <property type="entry name" value="CARBOXYLIC ACID TRANSPORTER PROTEIN HOMOLOG"/>
    <property type="match status" value="1"/>
</dbReference>
<dbReference type="SUPFAM" id="SSF103473">
    <property type="entry name" value="MFS general substrate transporter"/>
    <property type="match status" value="1"/>
</dbReference>
<feature type="transmembrane region" description="Helical" evidence="5">
    <location>
        <begin position="176"/>
        <end position="195"/>
    </location>
</feature>
<keyword evidence="4 5" id="KW-0472">Membrane</keyword>
<reference evidence="7 8" key="1">
    <citation type="submission" date="2021-05" db="EMBL/GenBank/DDBJ databases">
        <title>Croceibacterium sp. LX-88 genome sequence.</title>
        <authorList>
            <person name="Luo X."/>
        </authorList>
    </citation>
    <scope>NUCLEOTIDE SEQUENCE [LARGE SCALE GENOMIC DNA]</scope>
    <source>
        <strain evidence="7 8">LX-88</strain>
    </source>
</reference>
<dbReference type="Pfam" id="PF07690">
    <property type="entry name" value="MFS_1"/>
    <property type="match status" value="1"/>
</dbReference>
<name>A0ABS5W506_9SPHN</name>
<evidence type="ECO:0000259" key="6">
    <source>
        <dbReference type="PROSITE" id="PS50850"/>
    </source>
</evidence>
<evidence type="ECO:0000256" key="2">
    <source>
        <dbReference type="ARBA" id="ARBA00022692"/>
    </source>
</evidence>
<comment type="subcellular location">
    <subcellularLocation>
        <location evidence="1">Membrane</location>
        <topology evidence="1">Multi-pass membrane protein</topology>
    </subcellularLocation>
</comment>
<evidence type="ECO:0000256" key="1">
    <source>
        <dbReference type="ARBA" id="ARBA00004141"/>
    </source>
</evidence>
<feature type="transmembrane region" description="Helical" evidence="5">
    <location>
        <begin position="110"/>
        <end position="132"/>
    </location>
</feature>
<feature type="transmembrane region" description="Helical" evidence="5">
    <location>
        <begin position="227"/>
        <end position="249"/>
    </location>
</feature>
<dbReference type="RefSeq" id="WP_214536409.1">
    <property type="nucleotide sequence ID" value="NZ_JAHFVK010000002.1"/>
</dbReference>
<dbReference type="InterPro" id="IPR020846">
    <property type="entry name" value="MFS_dom"/>
</dbReference>
<keyword evidence="8" id="KW-1185">Reference proteome</keyword>
<feature type="transmembrane region" description="Helical" evidence="5">
    <location>
        <begin position="261"/>
        <end position="282"/>
    </location>
</feature>
<accession>A0ABS5W506</accession>
<gene>
    <name evidence="7" type="ORF">KK137_10620</name>
</gene>
<organism evidence="7 8">
    <name type="scientific">Croceibacterium selenioxidans</name>
    <dbReference type="NCBI Taxonomy" id="2838833"/>
    <lineage>
        <taxon>Bacteria</taxon>
        <taxon>Pseudomonadati</taxon>
        <taxon>Pseudomonadota</taxon>
        <taxon>Alphaproteobacteria</taxon>
        <taxon>Sphingomonadales</taxon>
        <taxon>Erythrobacteraceae</taxon>
        <taxon>Croceibacterium</taxon>
    </lineage>
</organism>
<feature type="transmembrane region" description="Helical" evidence="5">
    <location>
        <begin position="345"/>
        <end position="365"/>
    </location>
</feature>
<feature type="transmembrane region" description="Helical" evidence="5">
    <location>
        <begin position="315"/>
        <end position="333"/>
    </location>
</feature>
<dbReference type="Proteomes" id="UP000811255">
    <property type="component" value="Unassembled WGS sequence"/>
</dbReference>
<feature type="transmembrane region" description="Helical" evidence="5">
    <location>
        <begin position="85"/>
        <end position="104"/>
    </location>
</feature>
<dbReference type="PROSITE" id="PS50850">
    <property type="entry name" value="MFS"/>
    <property type="match status" value="1"/>
</dbReference>
<protein>
    <submittedName>
        <fullName evidence="7">MFS transporter</fullName>
    </submittedName>
</protein>
<proteinExistence type="predicted"/>
<feature type="transmembrane region" description="Helical" evidence="5">
    <location>
        <begin position="54"/>
        <end position="73"/>
    </location>
</feature>
<evidence type="ECO:0000256" key="4">
    <source>
        <dbReference type="ARBA" id="ARBA00023136"/>
    </source>
</evidence>
<dbReference type="Gene3D" id="1.20.1250.20">
    <property type="entry name" value="MFS general substrate transporter like domains"/>
    <property type="match status" value="2"/>
</dbReference>
<dbReference type="InterPro" id="IPR036259">
    <property type="entry name" value="MFS_trans_sf"/>
</dbReference>